<feature type="region of interest" description="Disordered" evidence="1">
    <location>
        <begin position="64"/>
        <end position="92"/>
    </location>
</feature>
<gene>
    <name evidence="3" type="ORF">g.39229</name>
</gene>
<dbReference type="EMBL" id="GDKF01000377">
    <property type="protein sequence ID" value="JAT78245.1"/>
    <property type="molecule type" value="Transcribed_RNA"/>
</dbReference>
<proteinExistence type="predicted"/>
<accession>A0A1D2AH69</accession>
<organism evidence="3">
    <name type="scientific">Auxenochlorella protothecoides</name>
    <name type="common">Green microalga</name>
    <name type="synonym">Chlorella protothecoides</name>
    <dbReference type="NCBI Taxonomy" id="3075"/>
    <lineage>
        <taxon>Eukaryota</taxon>
        <taxon>Viridiplantae</taxon>
        <taxon>Chlorophyta</taxon>
        <taxon>core chlorophytes</taxon>
        <taxon>Trebouxiophyceae</taxon>
        <taxon>Chlorellales</taxon>
        <taxon>Chlorellaceae</taxon>
        <taxon>Auxenochlorella</taxon>
    </lineage>
</organism>
<keyword evidence="2" id="KW-0472">Membrane</keyword>
<evidence type="ECO:0000256" key="2">
    <source>
        <dbReference type="SAM" id="Phobius"/>
    </source>
</evidence>
<sequence length="340" mass="36295">MQCLHRNPLSRPDLRFRNRRMEAEFVNDPASSCRRLATLTSIVNICLSIGCTVRAGECRRWQDQEAEAPSRAQVPASWTPRGSAPQMPRPPPPHSLAQVLLQGWKRYLQCACVILESGLELLARCPPSPASTGLRLWLGHALRLGFLLVLGLHVSIPTPYTYSGPHPSLQALRWAAVCSRAPLLAWAALGQAPLLHQRLLSLPLVLAAALLASPGCTCLEAGAEVLRGGSGWIGSDLAFLLARTGMGAGLESVQLAARARPAQALCVTLHWAALVFGVILPQLVSLSAEVRARNSFLRRKALPGRVCPSLSSTTGVALLIPPLTALSWMAVIVAAGPASA</sequence>
<evidence type="ECO:0000313" key="3">
    <source>
        <dbReference type="EMBL" id="JAT78245.1"/>
    </source>
</evidence>
<feature type="transmembrane region" description="Helical" evidence="2">
    <location>
        <begin position="309"/>
        <end position="335"/>
    </location>
</feature>
<keyword evidence="2" id="KW-0812">Transmembrane</keyword>
<protein>
    <submittedName>
        <fullName evidence="3">Uncharacterized protein</fullName>
    </submittedName>
</protein>
<evidence type="ECO:0000256" key="1">
    <source>
        <dbReference type="SAM" id="MobiDB-lite"/>
    </source>
</evidence>
<name>A0A1D2AH69_AUXPR</name>
<feature type="transmembrane region" description="Helical" evidence="2">
    <location>
        <begin position="269"/>
        <end position="288"/>
    </location>
</feature>
<keyword evidence="2" id="KW-1133">Transmembrane helix</keyword>
<reference evidence="3" key="1">
    <citation type="submission" date="2015-08" db="EMBL/GenBank/DDBJ databases">
        <authorList>
            <person name="Babu N.S."/>
            <person name="Beckwith C.J."/>
            <person name="Beseler K.G."/>
            <person name="Brison A."/>
            <person name="Carone J.V."/>
            <person name="Caskin T.P."/>
            <person name="Diamond M."/>
            <person name="Durham M.E."/>
            <person name="Foxe J.M."/>
            <person name="Go M."/>
            <person name="Henderson B.A."/>
            <person name="Jones I.B."/>
            <person name="McGettigan J.A."/>
            <person name="Micheletti S.J."/>
            <person name="Nasrallah M.E."/>
            <person name="Ortiz D."/>
            <person name="Piller C.R."/>
            <person name="Privatt S.R."/>
            <person name="Schneider S.L."/>
            <person name="Sharp S."/>
            <person name="Smith T.C."/>
            <person name="Stanton J.D."/>
            <person name="Ullery H.E."/>
            <person name="Wilson R.J."/>
            <person name="Serrano M.G."/>
            <person name="Buck G."/>
            <person name="Lee V."/>
            <person name="Wang Y."/>
            <person name="Carvalho R."/>
            <person name="Voegtly L."/>
            <person name="Shi R."/>
            <person name="Duckworth R."/>
            <person name="Johnson A."/>
            <person name="Loviza R."/>
            <person name="Walstead R."/>
            <person name="Shah Z."/>
            <person name="Kiflezghi M."/>
            <person name="Wade K."/>
            <person name="Ball S.L."/>
            <person name="Bradley K.W."/>
            <person name="Asai D.J."/>
            <person name="Bowman C.A."/>
            <person name="Russell D.A."/>
            <person name="Pope W.H."/>
            <person name="Jacobs-Sera D."/>
            <person name="Hendrix R.W."/>
            <person name="Hatfull G.F."/>
        </authorList>
    </citation>
    <scope>NUCLEOTIDE SEQUENCE</scope>
</reference>
<dbReference type="AlphaFoldDB" id="A0A1D2AH69"/>